<dbReference type="NCBIfam" id="TIGR02532">
    <property type="entry name" value="IV_pilin_GFxxxE"/>
    <property type="match status" value="1"/>
</dbReference>
<dbReference type="PROSITE" id="PS00409">
    <property type="entry name" value="PROKAR_NTER_METHYL"/>
    <property type="match status" value="1"/>
</dbReference>
<keyword evidence="5 8" id="KW-0812">Transmembrane</keyword>
<dbReference type="RefSeq" id="WP_128227864.1">
    <property type="nucleotide sequence ID" value="NZ_SACR01000002.1"/>
</dbReference>
<keyword evidence="3" id="KW-0488">Methylation</keyword>
<comment type="caution">
    <text evidence="9">The sequence shown here is derived from an EMBL/GenBank/DDBJ whole genome shotgun (WGS) entry which is preliminary data.</text>
</comment>
<evidence type="ECO:0000256" key="2">
    <source>
        <dbReference type="ARBA" id="ARBA00022475"/>
    </source>
</evidence>
<dbReference type="PANTHER" id="PTHR39583:SF2">
    <property type="entry name" value="TYPE II SECRETION SYSTEM PROTEIN J"/>
    <property type="match status" value="1"/>
</dbReference>
<evidence type="ECO:0000256" key="5">
    <source>
        <dbReference type="ARBA" id="ARBA00022692"/>
    </source>
</evidence>
<evidence type="ECO:0000256" key="3">
    <source>
        <dbReference type="ARBA" id="ARBA00022481"/>
    </source>
</evidence>
<name>A0A437RKT3_9BURK</name>
<evidence type="ECO:0000256" key="6">
    <source>
        <dbReference type="ARBA" id="ARBA00022989"/>
    </source>
</evidence>
<evidence type="ECO:0000313" key="9">
    <source>
        <dbReference type="EMBL" id="RVU47401.1"/>
    </source>
</evidence>
<keyword evidence="2" id="KW-1003">Cell membrane</keyword>
<protein>
    <submittedName>
        <fullName evidence="9">Prepilin-type N-terminal cleavage/methylation domain-containing protein</fullName>
    </submittedName>
</protein>
<evidence type="ECO:0000256" key="7">
    <source>
        <dbReference type="ARBA" id="ARBA00023136"/>
    </source>
</evidence>
<sequence length="226" mass="24513">MNRACCSDCRRRAAGFTLVEVLVALLMMALLTTLAWQALDSVVRARDEGQASVDRTVRLATVLTQWEQDLQALHDTDLVPPLAFDGQTLRLTRRAEGGVQLVTWAVRSGRWQRWVGPTVVRGSELQEAWLRSQQLLGTEPGTVLLSEGVSSWQIYFARGGQWSNAQSSGNVVAVQGPPTPAPAASGASAPQGNVQLREELPEAVRLQIFFGEKPLTRDIALGPAGS</sequence>
<dbReference type="GO" id="GO:0015628">
    <property type="term" value="P:protein secretion by the type II secretion system"/>
    <property type="evidence" value="ECO:0007669"/>
    <property type="project" value="TreeGrafter"/>
</dbReference>
<feature type="transmembrane region" description="Helical" evidence="8">
    <location>
        <begin position="12"/>
        <end position="36"/>
    </location>
</feature>
<dbReference type="EMBL" id="SACR01000002">
    <property type="protein sequence ID" value="RVU47401.1"/>
    <property type="molecule type" value="Genomic_DNA"/>
</dbReference>
<dbReference type="SUPFAM" id="SSF54523">
    <property type="entry name" value="Pili subunits"/>
    <property type="match status" value="1"/>
</dbReference>
<proteinExistence type="predicted"/>
<dbReference type="InterPro" id="IPR012902">
    <property type="entry name" value="N_methyl_site"/>
</dbReference>
<keyword evidence="7 8" id="KW-0472">Membrane</keyword>
<dbReference type="AlphaFoldDB" id="A0A437RKT3"/>
<keyword evidence="6 8" id="KW-1133">Transmembrane helix</keyword>
<evidence type="ECO:0000256" key="8">
    <source>
        <dbReference type="SAM" id="Phobius"/>
    </source>
</evidence>
<gene>
    <name evidence="9" type="ORF">EOE66_06540</name>
</gene>
<organism evidence="9 10">
    <name type="scientific">Rubrivivax rivuli</name>
    <dbReference type="NCBI Taxonomy" id="1862385"/>
    <lineage>
        <taxon>Bacteria</taxon>
        <taxon>Pseudomonadati</taxon>
        <taxon>Pseudomonadota</taxon>
        <taxon>Betaproteobacteria</taxon>
        <taxon>Burkholderiales</taxon>
        <taxon>Sphaerotilaceae</taxon>
        <taxon>Rubrivivax</taxon>
    </lineage>
</organism>
<evidence type="ECO:0000256" key="1">
    <source>
        <dbReference type="ARBA" id="ARBA00004377"/>
    </source>
</evidence>
<keyword evidence="4" id="KW-0997">Cell inner membrane</keyword>
<evidence type="ECO:0000256" key="4">
    <source>
        <dbReference type="ARBA" id="ARBA00022519"/>
    </source>
</evidence>
<dbReference type="InterPro" id="IPR045584">
    <property type="entry name" value="Pilin-like"/>
</dbReference>
<dbReference type="InterPro" id="IPR051621">
    <property type="entry name" value="T2SS_protein_J"/>
</dbReference>
<dbReference type="Proteomes" id="UP000285575">
    <property type="component" value="Unassembled WGS sequence"/>
</dbReference>
<dbReference type="GO" id="GO:0005886">
    <property type="term" value="C:plasma membrane"/>
    <property type="evidence" value="ECO:0007669"/>
    <property type="project" value="UniProtKB-SubCell"/>
</dbReference>
<evidence type="ECO:0000313" key="10">
    <source>
        <dbReference type="Proteomes" id="UP000285575"/>
    </source>
</evidence>
<keyword evidence="10" id="KW-1185">Reference proteome</keyword>
<dbReference type="PANTHER" id="PTHR39583">
    <property type="entry name" value="TYPE II SECRETION SYSTEM PROTEIN J-RELATED"/>
    <property type="match status" value="1"/>
</dbReference>
<comment type="subcellular location">
    <subcellularLocation>
        <location evidence="1">Cell inner membrane</location>
        <topology evidence="1">Single-pass membrane protein</topology>
    </subcellularLocation>
</comment>
<accession>A0A437RKT3</accession>
<reference evidence="9 10" key="1">
    <citation type="submission" date="2019-01" db="EMBL/GenBank/DDBJ databases">
        <authorList>
            <person name="Chen W.-M."/>
        </authorList>
    </citation>
    <scope>NUCLEOTIDE SEQUENCE [LARGE SCALE GENOMIC DNA]</scope>
    <source>
        <strain evidence="9 10">KYPY4</strain>
    </source>
</reference>
<dbReference type="Pfam" id="PF07963">
    <property type="entry name" value="N_methyl"/>
    <property type="match status" value="1"/>
</dbReference>
<dbReference type="OrthoDB" id="9151668at2"/>